<name>A0A099YEV8_LIMMU</name>
<proteinExistence type="predicted"/>
<dbReference type="AlphaFoldDB" id="A0A099YEV8"/>
<dbReference type="Proteomes" id="UP000030001">
    <property type="component" value="Unassembled WGS sequence"/>
</dbReference>
<organism evidence="1 2">
    <name type="scientific">Limosilactobacillus mucosae</name>
    <name type="common">Lactobacillus mucosae</name>
    <dbReference type="NCBI Taxonomy" id="97478"/>
    <lineage>
        <taxon>Bacteria</taxon>
        <taxon>Bacillati</taxon>
        <taxon>Bacillota</taxon>
        <taxon>Bacilli</taxon>
        <taxon>Lactobacillales</taxon>
        <taxon>Lactobacillaceae</taxon>
        <taxon>Limosilactobacillus</taxon>
    </lineage>
</organism>
<dbReference type="RefSeq" id="WP_034539783.1">
    <property type="nucleotide sequence ID" value="NZ_JBJNQK010000007.1"/>
</dbReference>
<protein>
    <submittedName>
        <fullName evidence="1">Uncharacterized protein</fullName>
    </submittedName>
</protein>
<evidence type="ECO:0000313" key="1">
    <source>
        <dbReference type="EMBL" id="KGL67100.1"/>
    </source>
</evidence>
<accession>A0A099YEV8</accession>
<dbReference type="EMBL" id="JROC01000028">
    <property type="protein sequence ID" value="KGL67100.1"/>
    <property type="molecule type" value="Genomic_DNA"/>
</dbReference>
<evidence type="ECO:0000313" key="2">
    <source>
        <dbReference type="Proteomes" id="UP000030001"/>
    </source>
</evidence>
<sequence length="92" mass="10672">MVSSYKGTENNEQPKRLLLAFETSEEVQRFFIKGVFRTETALIDQAMRKGTLYRTTSEFGNMIAIVPNKIISLCEIPDLERVKERIKDEDQD</sequence>
<reference evidence="1 2" key="1">
    <citation type="submission" date="2014-09" db="EMBL/GenBank/DDBJ databases">
        <title>Lactobacillus mucosae CRL573 Genome Sequencing.</title>
        <authorList>
            <person name="Bleckwedel J."/>
            <person name="Teran L.C."/>
            <person name="Bonacina J."/>
            <person name="Saavedra L."/>
            <person name="Mozzi F.B."/>
            <person name="Raya R.R."/>
        </authorList>
    </citation>
    <scope>NUCLEOTIDE SEQUENCE [LARGE SCALE GENOMIC DNA]</scope>
    <source>
        <strain evidence="1 2">CRL573</strain>
    </source>
</reference>
<gene>
    <name evidence="1" type="ORF">LX03_03920</name>
</gene>
<comment type="caution">
    <text evidence="1">The sequence shown here is derived from an EMBL/GenBank/DDBJ whole genome shotgun (WGS) entry which is preliminary data.</text>
</comment>